<dbReference type="InterPro" id="IPR029058">
    <property type="entry name" value="AB_hydrolase_fold"/>
</dbReference>
<reference evidence="2 3" key="1">
    <citation type="submission" date="2024-02" db="EMBL/GenBank/DDBJ databases">
        <title>First report Erwinia aphidicola in onion in Chile.</title>
        <authorList>
            <person name="Valenzuela M."/>
            <person name="Pena M."/>
            <person name="Dutta B."/>
        </authorList>
    </citation>
    <scope>NUCLEOTIDE SEQUENCE [LARGE SCALE GENOMIC DNA]</scope>
    <source>
        <strain evidence="2 3">QCJ3A</strain>
    </source>
</reference>
<evidence type="ECO:0000259" key="1">
    <source>
        <dbReference type="Pfam" id="PF00561"/>
    </source>
</evidence>
<organism evidence="2 3">
    <name type="scientific">Erwinia aphidicola</name>
    <dbReference type="NCBI Taxonomy" id="68334"/>
    <lineage>
        <taxon>Bacteria</taxon>
        <taxon>Pseudomonadati</taxon>
        <taxon>Pseudomonadota</taxon>
        <taxon>Gammaproteobacteria</taxon>
        <taxon>Enterobacterales</taxon>
        <taxon>Erwiniaceae</taxon>
        <taxon>Erwinia</taxon>
    </lineage>
</organism>
<evidence type="ECO:0000313" key="2">
    <source>
        <dbReference type="EMBL" id="MEI2682929.1"/>
    </source>
</evidence>
<accession>A0ABU8DKA0</accession>
<dbReference type="Proteomes" id="UP001306592">
    <property type="component" value="Unassembled WGS sequence"/>
</dbReference>
<evidence type="ECO:0000313" key="3">
    <source>
        <dbReference type="Proteomes" id="UP001306592"/>
    </source>
</evidence>
<name>A0ABU8DKA0_ERWAP</name>
<dbReference type="InterPro" id="IPR050266">
    <property type="entry name" value="AB_hydrolase_sf"/>
</dbReference>
<dbReference type="RefSeq" id="WP_048917553.1">
    <property type="nucleotide sequence ID" value="NZ_CP142210.1"/>
</dbReference>
<dbReference type="InterPro" id="IPR000073">
    <property type="entry name" value="AB_hydrolase_1"/>
</dbReference>
<dbReference type="PANTHER" id="PTHR43798:SF29">
    <property type="entry name" value="AB HYDROLASE-1 DOMAIN-CONTAINING PROTEIN"/>
    <property type="match status" value="1"/>
</dbReference>
<dbReference type="PRINTS" id="PR00111">
    <property type="entry name" value="ABHYDROLASE"/>
</dbReference>
<dbReference type="SUPFAM" id="SSF53474">
    <property type="entry name" value="alpha/beta-Hydrolases"/>
    <property type="match status" value="1"/>
</dbReference>
<feature type="domain" description="AB hydrolase-1" evidence="1">
    <location>
        <begin position="56"/>
        <end position="218"/>
    </location>
</feature>
<gene>
    <name evidence="2" type="ORF">V8N49_14825</name>
</gene>
<protein>
    <submittedName>
        <fullName evidence="2">Alpha/beta hydrolase</fullName>
    </submittedName>
</protein>
<dbReference type="GeneID" id="89474026"/>
<dbReference type="EMBL" id="JBANEI010000010">
    <property type="protein sequence ID" value="MEI2682929.1"/>
    <property type="molecule type" value="Genomic_DNA"/>
</dbReference>
<keyword evidence="3" id="KW-1185">Reference proteome</keyword>
<proteinExistence type="predicted"/>
<dbReference type="Pfam" id="PF00561">
    <property type="entry name" value="Abhydrolase_1"/>
    <property type="match status" value="1"/>
</dbReference>
<dbReference type="GO" id="GO:0016787">
    <property type="term" value="F:hydrolase activity"/>
    <property type="evidence" value="ECO:0007669"/>
    <property type="project" value="UniProtKB-KW"/>
</dbReference>
<sequence>MNPTPLVLLPGVMCDAGLWQRMLPELEQLGPLIYGDLSQGRSITEMADAVLAACPPRFTLVGFSMGGYVAREILRRVPQRVQSLVLIATSSAADSEAMAEFKQAVAENLQRASGTFHGIGQRAIAQSLSRDHQSDPQLQQAILDMSVRLGRETFIRQLRMPRSSDTDLLSAIRCPTLVIAAADDRMRTLEESRQLAAAIPASRLEVVENSGHMLPLEQPGALLMLLRDWLGNAA</sequence>
<keyword evidence="2" id="KW-0378">Hydrolase</keyword>
<comment type="caution">
    <text evidence="2">The sequence shown here is derived from an EMBL/GenBank/DDBJ whole genome shotgun (WGS) entry which is preliminary data.</text>
</comment>
<dbReference type="Gene3D" id="3.40.50.1820">
    <property type="entry name" value="alpha/beta hydrolase"/>
    <property type="match status" value="1"/>
</dbReference>
<dbReference type="PANTHER" id="PTHR43798">
    <property type="entry name" value="MONOACYLGLYCEROL LIPASE"/>
    <property type="match status" value="1"/>
</dbReference>